<comment type="caution">
    <text evidence="2">The sequence shown here is derived from an EMBL/GenBank/DDBJ whole genome shotgun (WGS) entry which is preliminary data.</text>
</comment>
<name>A0A9P1IQG3_9PELO</name>
<dbReference type="AlphaFoldDB" id="A0A9P1IQG3"/>
<keyword evidence="1" id="KW-0812">Transmembrane</keyword>
<gene>
    <name evidence="2" type="ORF">CAMP_LOCUS11908</name>
</gene>
<accession>A0A9P1IQG3</accession>
<proteinExistence type="predicted"/>
<protein>
    <submittedName>
        <fullName evidence="2">Uncharacterized protein</fullName>
    </submittedName>
</protein>
<evidence type="ECO:0000313" key="2">
    <source>
        <dbReference type="EMBL" id="CAI5449271.1"/>
    </source>
</evidence>
<feature type="transmembrane region" description="Helical" evidence="1">
    <location>
        <begin position="25"/>
        <end position="44"/>
    </location>
</feature>
<dbReference type="EMBL" id="CANHGI010000004">
    <property type="protein sequence ID" value="CAI5449271.1"/>
    <property type="molecule type" value="Genomic_DNA"/>
</dbReference>
<organism evidence="2 3">
    <name type="scientific">Caenorhabditis angaria</name>
    <dbReference type="NCBI Taxonomy" id="860376"/>
    <lineage>
        <taxon>Eukaryota</taxon>
        <taxon>Metazoa</taxon>
        <taxon>Ecdysozoa</taxon>
        <taxon>Nematoda</taxon>
        <taxon>Chromadorea</taxon>
        <taxon>Rhabditida</taxon>
        <taxon>Rhabditina</taxon>
        <taxon>Rhabditomorpha</taxon>
        <taxon>Rhabditoidea</taxon>
        <taxon>Rhabditidae</taxon>
        <taxon>Peloderinae</taxon>
        <taxon>Caenorhabditis</taxon>
    </lineage>
</organism>
<keyword evidence="3" id="KW-1185">Reference proteome</keyword>
<sequence>MSKTRKTGGKICCCRLHDTEMNTQIIAIFVLALIMMASGMQSVVNDEEFEEALQLAELCRTPQLKEICRKLGEQMAEDGMLEMKEKRKPSFVRFGKRSGIEMEKRKPSFVRFGRK</sequence>
<dbReference type="OrthoDB" id="5805967at2759"/>
<evidence type="ECO:0000313" key="3">
    <source>
        <dbReference type="Proteomes" id="UP001152747"/>
    </source>
</evidence>
<dbReference type="Proteomes" id="UP001152747">
    <property type="component" value="Unassembled WGS sequence"/>
</dbReference>
<keyword evidence="1" id="KW-1133">Transmembrane helix</keyword>
<evidence type="ECO:0000256" key="1">
    <source>
        <dbReference type="SAM" id="Phobius"/>
    </source>
</evidence>
<keyword evidence="1" id="KW-0472">Membrane</keyword>
<reference evidence="2" key="1">
    <citation type="submission" date="2022-11" db="EMBL/GenBank/DDBJ databases">
        <authorList>
            <person name="Kikuchi T."/>
        </authorList>
    </citation>
    <scope>NUCLEOTIDE SEQUENCE</scope>
    <source>
        <strain evidence="2">PS1010</strain>
    </source>
</reference>